<proteinExistence type="predicted"/>
<dbReference type="RefSeq" id="WP_109812138.1">
    <property type="nucleotide sequence ID" value="NZ_QGKU01000039.1"/>
</dbReference>
<organism evidence="2 3">
    <name type="scientific">Meridianimarinicoccus roseus</name>
    <dbReference type="NCBI Taxonomy" id="2072018"/>
    <lineage>
        <taxon>Bacteria</taxon>
        <taxon>Pseudomonadati</taxon>
        <taxon>Pseudomonadota</taxon>
        <taxon>Alphaproteobacteria</taxon>
        <taxon>Rhodobacterales</taxon>
        <taxon>Paracoccaceae</taxon>
        <taxon>Meridianimarinicoccus</taxon>
    </lineage>
</organism>
<sequence length="208" mass="20864">MPDAALVARSLWLLCLGLAASPAASQDCTPRISLSGPTGTGFALALTAPCNPYGRVGVALGPVIAFGEETDADGRLELSLPPLPQGTSLTLAIGAHRLTPDLPGEPTGTASLSAVIWPDGTAWGMPGVTFAESGTGAVQYRLGFPGLGPIADIRVGAVPDRLDIPVTPDSCGRAVTASVVTGGQAETLSFTVPACDGVPGILRIPLDG</sequence>
<accession>A0A2V2LA95</accession>
<dbReference type="Proteomes" id="UP000245680">
    <property type="component" value="Unassembled WGS sequence"/>
</dbReference>
<evidence type="ECO:0000256" key="1">
    <source>
        <dbReference type="SAM" id="SignalP"/>
    </source>
</evidence>
<comment type="caution">
    <text evidence="2">The sequence shown here is derived from an EMBL/GenBank/DDBJ whole genome shotgun (WGS) entry which is preliminary data.</text>
</comment>
<keyword evidence="3" id="KW-1185">Reference proteome</keyword>
<name>A0A2V2LA95_9RHOB</name>
<feature type="signal peptide" evidence="1">
    <location>
        <begin position="1"/>
        <end position="25"/>
    </location>
</feature>
<dbReference type="AlphaFoldDB" id="A0A2V2LA95"/>
<dbReference type="EMBL" id="QGKU01000039">
    <property type="protein sequence ID" value="PWR02185.1"/>
    <property type="molecule type" value="Genomic_DNA"/>
</dbReference>
<evidence type="ECO:0000313" key="2">
    <source>
        <dbReference type="EMBL" id="PWR02185.1"/>
    </source>
</evidence>
<protein>
    <recommendedName>
        <fullName evidence="4">Secreted protein</fullName>
    </recommendedName>
</protein>
<dbReference type="OrthoDB" id="7956241at2"/>
<feature type="chain" id="PRO_5015966442" description="Secreted protein" evidence="1">
    <location>
        <begin position="26"/>
        <end position="208"/>
    </location>
</feature>
<evidence type="ECO:0000313" key="3">
    <source>
        <dbReference type="Proteomes" id="UP000245680"/>
    </source>
</evidence>
<keyword evidence="1" id="KW-0732">Signal</keyword>
<gene>
    <name evidence="2" type="ORF">DKT77_13020</name>
</gene>
<evidence type="ECO:0008006" key="4">
    <source>
        <dbReference type="Google" id="ProtNLM"/>
    </source>
</evidence>
<reference evidence="2 3" key="1">
    <citation type="submission" date="2018-05" db="EMBL/GenBank/DDBJ databases">
        <title>Rhodobacteraceae gen. nov., sp. nov. isolated from sea water.</title>
        <authorList>
            <person name="Ren Y."/>
        </authorList>
    </citation>
    <scope>NUCLEOTIDE SEQUENCE [LARGE SCALE GENOMIC DNA]</scope>
    <source>
        <strain evidence="2 3">TG-679</strain>
    </source>
</reference>